<keyword evidence="2" id="KW-1133">Transmembrane helix</keyword>
<protein>
    <submittedName>
        <fullName evidence="3">Uncharacterized protein</fullName>
    </submittedName>
</protein>
<dbReference type="AlphaFoldDB" id="A0AAP4NDN2"/>
<dbReference type="EMBL" id="NCWV01000053">
    <property type="protein sequence ID" value="PAK87660.1"/>
    <property type="molecule type" value="Genomic_DNA"/>
</dbReference>
<name>A0AAP4NDN2_9LACT</name>
<dbReference type="Proteomes" id="UP000215635">
    <property type="component" value="Unassembled WGS sequence"/>
</dbReference>
<gene>
    <name evidence="3" type="ORF">B8W88_13545</name>
</gene>
<evidence type="ECO:0000256" key="2">
    <source>
        <dbReference type="SAM" id="Phobius"/>
    </source>
</evidence>
<evidence type="ECO:0000313" key="3">
    <source>
        <dbReference type="EMBL" id="PAK87660.1"/>
    </source>
</evidence>
<reference evidence="3 4" key="1">
    <citation type="submission" date="2017-04" db="EMBL/GenBank/DDBJ databases">
        <title>Kefir bacterial isolates.</title>
        <authorList>
            <person name="Kim Y."/>
            <person name="Blasche S."/>
            <person name="Patil K.R."/>
        </authorList>
    </citation>
    <scope>NUCLEOTIDE SEQUENCE [LARGE SCALE GENOMIC DNA]</scope>
    <source>
        <strain evidence="3 4">OG2</strain>
    </source>
</reference>
<evidence type="ECO:0000313" key="4">
    <source>
        <dbReference type="Proteomes" id="UP000215635"/>
    </source>
</evidence>
<dbReference type="RefSeq" id="WP_003130846.1">
    <property type="nucleotide sequence ID" value="NZ_CP120842.1"/>
</dbReference>
<comment type="caution">
    <text evidence="3">The sequence shown here is derived from an EMBL/GenBank/DDBJ whole genome shotgun (WGS) entry which is preliminary data.</text>
</comment>
<feature type="transmembrane region" description="Helical" evidence="2">
    <location>
        <begin position="49"/>
        <end position="68"/>
    </location>
</feature>
<keyword evidence="1" id="KW-0175">Coiled coil</keyword>
<accession>A0AAP4NDN2</accession>
<keyword evidence="2" id="KW-0812">Transmembrane</keyword>
<keyword evidence="2" id="KW-0472">Membrane</keyword>
<evidence type="ECO:0000256" key="1">
    <source>
        <dbReference type="SAM" id="Coils"/>
    </source>
</evidence>
<sequence>MKNQLLLEAPKQDHEIIITEIEAADKLMKDTTELSKWRRVKAHIKRNKAAYIAGAIGVGTAITASLVIKNQHDQINKLENMTDLMSEMIVEADAEIEELRAENDELQTDLANSLKENQDLNNEYSWMRGGRGL</sequence>
<feature type="coiled-coil region" evidence="1">
    <location>
        <begin position="82"/>
        <end position="123"/>
    </location>
</feature>
<proteinExistence type="predicted"/>
<organism evidence="3 4">
    <name type="scientific">Lactococcus lactis</name>
    <dbReference type="NCBI Taxonomy" id="1358"/>
    <lineage>
        <taxon>Bacteria</taxon>
        <taxon>Bacillati</taxon>
        <taxon>Bacillota</taxon>
        <taxon>Bacilli</taxon>
        <taxon>Lactobacillales</taxon>
        <taxon>Streptococcaceae</taxon>
        <taxon>Lactococcus</taxon>
    </lineage>
</organism>